<dbReference type="Gene3D" id="1.10.1740.10">
    <property type="match status" value="1"/>
</dbReference>
<dbReference type="EMBL" id="VUNS01000040">
    <property type="protein sequence ID" value="MST99528.1"/>
    <property type="molecule type" value="Genomic_DNA"/>
</dbReference>
<proteinExistence type="inferred from homology"/>
<name>A0A844GAX8_9BACT</name>
<evidence type="ECO:0000313" key="7">
    <source>
        <dbReference type="Proteomes" id="UP000435649"/>
    </source>
</evidence>
<dbReference type="SUPFAM" id="SSF88659">
    <property type="entry name" value="Sigma3 and sigma4 domains of RNA polymerase sigma factors"/>
    <property type="match status" value="1"/>
</dbReference>
<dbReference type="PANTHER" id="PTHR43133">
    <property type="entry name" value="RNA POLYMERASE ECF-TYPE SIGMA FACTO"/>
    <property type="match status" value="1"/>
</dbReference>
<comment type="similarity">
    <text evidence="1">Belongs to the sigma-70 factor family. ECF subfamily.</text>
</comment>
<evidence type="ECO:0000256" key="3">
    <source>
        <dbReference type="ARBA" id="ARBA00023082"/>
    </source>
</evidence>
<dbReference type="InterPro" id="IPR039425">
    <property type="entry name" value="RNA_pol_sigma-70-like"/>
</dbReference>
<dbReference type="AlphaFoldDB" id="A0A844GAX8"/>
<evidence type="ECO:0000256" key="2">
    <source>
        <dbReference type="ARBA" id="ARBA00023015"/>
    </source>
</evidence>
<keyword evidence="3" id="KW-0731">Sigma factor</keyword>
<sequence>MVNMAYTTKKSLLRKVREGDEIGWHEFYETYKPLILRRGMDFSLRTQELAELVQKVMLEFFQKDLFHGRYDIDSVPEELTFRYDEKKGRFRDFLRRVVTNHALKILRSRRDQAPLDGLAHAIPDPSRNCDEQWENEWRQHLMTQALAELRGQVASVTYQAFEMYAMKRKSVTDTAEFLNLSVSSVYTARSRCVAKLKAIIGELEARQ</sequence>
<dbReference type="Proteomes" id="UP000435649">
    <property type="component" value="Unassembled WGS sequence"/>
</dbReference>
<keyword evidence="4" id="KW-0238">DNA-binding</keyword>
<dbReference type="GO" id="GO:0003677">
    <property type="term" value="F:DNA binding"/>
    <property type="evidence" value="ECO:0007669"/>
    <property type="project" value="UniProtKB-KW"/>
</dbReference>
<dbReference type="InterPro" id="IPR013324">
    <property type="entry name" value="RNA_pol_sigma_r3/r4-like"/>
</dbReference>
<dbReference type="Gene3D" id="1.10.10.10">
    <property type="entry name" value="Winged helix-like DNA-binding domain superfamily/Winged helix DNA-binding domain"/>
    <property type="match status" value="1"/>
</dbReference>
<keyword evidence="7" id="KW-1185">Reference proteome</keyword>
<dbReference type="InterPro" id="IPR013325">
    <property type="entry name" value="RNA_pol_sigma_r2"/>
</dbReference>
<gene>
    <name evidence="6" type="ORF">FYJ85_21095</name>
</gene>
<dbReference type="NCBIfam" id="TIGR02937">
    <property type="entry name" value="sigma70-ECF"/>
    <property type="match status" value="1"/>
</dbReference>
<dbReference type="GO" id="GO:0006352">
    <property type="term" value="P:DNA-templated transcription initiation"/>
    <property type="evidence" value="ECO:0007669"/>
    <property type="project" value="InterPro"/>
</dbReference>
<evidence type="ECO:0000256" key="5">
    <source>
        <dbReference type="ARBA" id="ARBA00023163"/>
    </source>
</evidence>
<keyword evidence="2" id="KW-0805">Transcription regulation</keyword>
<evidence type="ECO:0000256" key="1">
    <source>
        <dbReference type="ARBA" id="ARBA00010641"/>
    </source>
</evidence>
<accession>A0A844GAX8</accession>
<reference evidence="6 7" key="1">
    <citation type="submission" date="2019-08" db="EMBL/GenBank/DDBJ databases">
        <title>In-depth cultivation of the pig gut microbiome towards novel bacterial diversity and tailored functional studies.</title>
        <authorList>
            <person name="Wylensek D."/>
            <person name="Hitch T.C.A."/>
            <person name="Clavel T."/>
        </authorList>
    </citation>
    <scope>NUCLEOTIDE SEQUENCE [LARGE SCALE GENOMIC DNA]</scope>
    <source>
        <strain evidence="6 7">BBE-744-WT-12</strain>
    </source>
</reference>
<dbReference type="PANTHER" id="PTHR43133:SF8">
    <property type="entry name" value="RNA POLYMERASE SIGMA FACTOR HI_1459-RELATED"/>
    <property type="match status" value="1"/>
</dbReference>
<protein>
    <submittedName>
        <fullName evidence="6">Sigma-70 family RNA polymerase sigma factor</fullName>
    </submittedName>
</protein>
<dbReference type="InterPro" id="IPR014284">
    <property type="entry name" value="RNA_pol_sigma-70_dom"/>
</dbReference>
<organism evidence="6 7">
    <name type="scientific">Victivallis lenta</name>
    <dbReference type="NCBI Taxonomy" id="2606640"/>
    <lineage>
        <taxon>Bacteria</taxon>
        <taxon>Pseudomonadati</taxon>
        <taxon>Lentisphaerota</taxon>
        <taxon>Lentisphaeria</taxon>
        <taxon>Victivallales</taxon>
        <taxon>Victivallaceae</taxon>
        <taxon>Victivallis</taxon>
    </lineage>
</organism>
<dbReference type="InterPro" id="IPR036388">
    <property type="entry name" value="WH-like_DNA-bd_sf"/>
</dbReference>
<keyword evidence="5" id="KW-0804">Transcription</keyword>
<evidence type="ECO:0000313" key="6">
    <source>
        <dbReference type="EMBL" id="MST99528.1"/>
    </source>
</evidence>
<dbReference type="SUPFAM" id="SSF88946">
    <property type="entry name" value="Sigma2 domain of RNA polymerase sigma factors"/>
    <property type="match status" value="1"/>
</dbReference>
<evidence type="ECO:0000256" key="4">
    <source>
        <dbReference type="ARBA" id="ARBA00023125"/>
    </source>
</evidence>
<comment type="caution">
    <text evidence="6">The sequence shown here is derived from an EMBL/GenBank/DDBJ whole genome shotgun (WGS) entry which is preliminary data.</text>
</comment>
<dbReference type="GO" id="GO:0016987">
    <property type="term" value="F:sigma factor activity"/>
    <property type="evidence" value="ECO:0007669"/>
    <property type="project" value="UniProtKB-KW"/>
</dbReference>